<feature type="compositionally biased region" description="Polar residues" evidence="1">
    <location>
        <begin position="284"/>
        <end position="301"/>
    </location>
</feature>
<proteinExistence type="predicted"/>
<keyword evidence="4" id="KW-1185">Reference proteome</keyword>
<accession>A0AAN0KEN7</accession>
<feature type="domain" description="NYN" evidence="2">
    <location>
        <begin position="56"/>
        <end position="168"/>
    </location>
</feature>
<protein>
    <submittedName>
        <fullName evidence="3">NYN domain-containing protein</fullName>
    </submittedName>
</protein>
<organism evidence="3 4">
    <name type="scientific">Brooklawnia propionicigenes</name>
    <dbReference type="NCBI Taxonomy" id="3041175"/>
    <lineage>
        <taxon>Bacteria</taxon>
        <taxon>Bacillati</taxon>
        <taxon>Actinomycetota</taxon>
        <taxon>Actinomycetes</taxon>
        <taxon>Propionibacteriales</taxon>
        <taxon>Propionibacteriaceae</taxon>
        <taxon>Brooklawnia</taxon>
    </lineage>
</organism>
<dbReference type="AlphaFoldDB" id="A0AAN0KEN7"/>
<dbReference type="RefSeq" id="WP_286264649.1">
    <property type="nucleotide sequence ID" value="NZ_AP028056.1"/>
</dbReference>
<evidence type="ECO:0000313" key="4">
    <source>
        <dbReference type="Proteomes" id="UP001431656"/>
    </source>
</evidence>
<evidence type="ECO:0000256" key="1">
    <source>
        <dbReference type="SAM" id="MobiDB-lite"/>
    </source>
</evidence>
<dbReference type="KEGG" id="broo:brsh051_20300"/>
<dbReference type="Gene3D" id="3.40.50.1010">
    <property type="entry name" value="5'-nuclease"/>
    <property type="match status" value="1"/>
</dbReference>
<evidence type="ECO:0000259" key="2">
    <source>
        <dbReference type="Pfam" id="PF01936"/>
    </source>
</evidence>
<dbReference type="Proteomes" id="UP001431656">
    <property type="component" value="Chromosome"/>
</dbReference>
<dbReference type="GO" id="GO:0004540">
    <property type="term" value="F:RNA nuclease activity"/>
    <property type="evidence" value="ECO:0007669"/>
    <property type="project" value="InterPro"/>
</dbReference>
<reference evidence="3" key="1">
    <citation type="journal article" date="2024" name="Int. J. Syst. Evol. Microbiol.">
        <title>Brooklawnia propionicigenes sp. nov., a facultatively anaerobic, propionate-producing bacterium isolated from a methanogenic reactor treating waste from cattle farms.</title>
        <authorList>
            <person name="Akita Y."/>
            <person name="Ueki A."/>
            <person name="Tonouchi A."/>
            <person name="Sugawara Y."/>
            <person name="Honma S."/>
            <person name="Kaku N."/>
            <person name="Ueki K."/>
        </authorList>
    </citation>
    <scope>NUCLEOTIDE SEQUENCE</scope>
    <source>
        <strain evidence="3">SH051</strain>
    </source>
</reference>
<dbReference type="EMBL" id="AP028056">
    <property type="protein sequence ID" value="BEH02749.1"/>
    <property type="molecule type" value="Genomic_DNA"/>
</dbReference>
<feature type="region of interest" description="Disordered" evidence="1">
    <location>
        <begin position="284"/>
        <end position="313"/>
    </location>
</feature>
<name>A0AAN0KEN7_9ACTN</name>
<evidence type="ECO:0000313" key="3">
    <source>
        <dbReference type="EMBL" id="BEH02749.1"/>
    </source>
</evidence>
<dbReference type="InterPro" id="IPR021139">
    <property type="entry name" value="NYN"/>
</dbReference>
<sequence length="313" mass="33605">MDRFALLVDAGYFFAGGSEAAFGVVLPRKDLRLRDTGTAVQELHTQAGTLCGDVQLLRIYWYDAMPGPQLSLEQSELALQPGLKLRLGVLNSVGQQKGVDSLIVTDLIDLARNRAVTDAVVLSGDEDIRVGVQLAQSYGLRVHLWGAGDTAHNVSNALRMESDSFSAIDTSWFQASLEQVRGRIDLAQGRATAPQVAVDSIDGESLESAADRVSLTILSPLSRRDLQQLEAHFVLDQRVPVEYDRCLIAATAAALGGTRFSSDEMRTVRGVFVTVVRRLASTGTDASIPTSGLPTTDQVTLSPGVPVQEISAN</sequence>
<dbReference type="Pfam" id="PF01936">
    <property type="entry name" value="NYN"/>
    <property type="match status" value="1"/>
</dbReference>
<gene>
    <name evidence="3" type="ORF">brsh051_20300</name>
</gene>